<comment type="similarity">
    <text evidence="5 6">Belongs to the adenylate kinase family.</text>
</comment>
<evidence type="ECO:0000256" key="7">
    <source>
        <dbReference type="RuleBase" id="RU003331"/>
    </source>
</evidence>
<dbReference type="PRINTS" id="PR00094">
    <property type="entry name" value="ADENYLTKNASE"/>
</dbReference>
<dbReference type="KEGG" id="mkc:kam1_894"/>
<evidence type="ECO:0000313" key="9">
    <source>
        <dbReference type="EMBL" id="QDQ42134.1"/>
    </source>
</evidence>
<dbReference type="Gene3D" id="3.40.50.300">
    <property type="entry name" value="P-loop containing nucleotide triphosphate hydrolases"/>
    <property type="match status" value="1"/>
</dbReference>
<evidence type="ECO:0000256" key="5">
    <source>
        <dbReference type="HAMAP-Rule" id="MF_00235"/>
    </source>
</evidence>
<dbReference type="GO" id="GO:0005737">
    <property type="term" value="C:cytoplasm"/>
    <property type="evidence" value="ECO:0007669"/>
    <property type="project" value="UniProtKB-SubCell"/>
</dbReference>
<feature type="binding site" evidence="5">
    <location>
        <begin position="13"/>
        <end position="18"/>
    </location>
    <ligand>
        <name>ATP</name>
        <dbReference type="ChEBI" id="CHEBI:30616"/>
    </ligand>
</feature>
<comment type="domain">
    <text evidence="5">Consists of three domains, a large central CORE domain and two small peripheral domains, NMPbind and LID, which undergo movements during catalysis. The LID domain closes over the site of phosphoryl transfer upon ATP binding. Assembling and dissambling the active center during each catalytic cycle provides an effective means to prevent ATP hydrolysis.</text>
</comment>
<feature type="binding site" evidence="5">
    <location>
        <position position="149"/>
    </location>
    <ligand>
        <name>AMP</name>
        <dbReference type="ChEBI" id="CHEBI:456215"/>
    </ligand>
</feature>
<dbReference type="HAMAP" id="MF_00235">
    <property type="entry name" value="Adenylate_kinase_Adk"/>
    <property type="match status" value="1"/>
</dbReference>
<evidence type="ECO:0000256" key="6">
    <source>
        <dbReference type="RuleBase" id="RU003330"/>
    </source>
</evidence>
<dbReference type="GO" id="GO:0005524">
    <property type="term" value="F:ATP binding"/>
    <property type="evidence" value="ECO:0007669"/>
    <property type="project" value="UniProtKB-UniRule"/>
</dbReference>
<protein>
    <recommendedName>
        <fullName evidence="5 7">Adenylate kinase</fullName>
        <shortName evidence="5">AK</shortName>
        <ecNumber evidence="5 7">2.7.4.3</ecNumber>
    </recommendedName>
    <alternativeName>
        <fullName evidence="5">ATP-AMP transphosphorylase</fullName>
    </alternativeName>
    <alternativeName>
        <fullName evidence="5">ATP:AMP phosphotransferase</fullName>
    </alternativeName>
    <alternativeName>
        <fullName evidence="5">Adenylate monophosphate kinase</fullName>
    </alternativeName>
</protein>
<reference evidence="8 10" key="1">
    <citation type="submission" date="2014-08" db="EMBL/GenBank/DDBJ databases">
        <title>Methylacidiphilum kamchatkense strain Kam1 draft genome sequence.</title>
        <authorList>
            <person name="Birkeland N.-K."/>
            <person name="Erikstad H.A."/>
        </authorList>
    </citation>
    <scope>NUCLEOTIDE SEQUENCE [LARGE SCALE GENOMIC DNA]</scope>
    <source>
        <strain evidence="8 10">Kam1</strain>
    </source>
</reference>
<reference evidence="11" key="3">
    <citation type="submission" date="2019-03" db="EMBL/GenBank/DDBJ databases">
        <title>Complete genome of Methylacidiphilum kamchatkense Kam1.</title>
        <authorList>
            <person name="Kruse T."/>
            <person name="Murarilal Ratnadevi C."/>
            <person name="Erikstad H.-A."/>
            <person name="Birkeland N.-K."/>
        </authorList>
    </citation>
    <scope>NUCLEOTIDE SEQUENCE [LARGE SCALE GENOMIC DNA]</scope>
    <source>
        <strain evidence="11">kam1</strain>
    </source>
</reference>
<comment type="caution">
    <text evidence="5">Lacks conserved residue(s) required for the propagation of feature annotation.</text>
</comment>
<dbReference type="STRING" id="1202785.A946_08280"/>
<feature type="binding site" evidence="5">
    <location>
        <position position="34"/>
    </location>
    <ligand>
        <name>AMP</name>
        <dbReference type="ChEBI" id="CHEBI:456215"/>
    </ligand>
</feature>
<accession>A0A0C1V389</accession>
<feature type="binding site" evidence="5">
    <location>
        <position position="39"/>
    </location>
    <ligand>
        <name>AMP</name>
        <dbReference type="ChEBI" id="CHEBI:456215"/>
    </ligand>
</feature>
<feature type="binding site" evidence="5">
    <location>
        <position position="138"/>
    </location>
    <ligand>
        <name>AMP</name>
        <dbReference type="ChEBI" id="CHEBI:456215"/>
    </ligand>
</feature>
<dbReference type="SUPFAM" id="SSF52540">
    <property type="entry name" value="P-loop containing nucleoside triphosphate hydrolases"/>
    <property type="match status" value="1"/>
</dbReference>
<dbReference type="RefSeq" id="WP_039721862.1">
    <property type="nucleotide sequence ID" value="NZ_CP037899.1"/>
</dbReference>
<proteinExistence type="inferred from homology"/>
<dbReference type="UniPathway" id="UPA00588">
    <property type="reaction ID" value="UER00649"/>
</dbReference>
<evidence type="ECO:0000256" key="3">
    <source>
        <dbReference type="ARBA" id="ARBA00022741"/>
    </source>
</evidence>
<keyword evidence="2 5" id="KW-0545">Nucleotide biosynthesis</keyword>
<keyword evidence="10" id="KW-1185">Reference proteome</keyword>
<feature type="binding site" evidence="5">
    <location>
        <position position="176"/>
    </location>
    <ligand>
        <name>ATP</name>
        <dbReference type="ChEBI" id="CHEBI:30616"/>
    </ligand>
</feature>
<comment type="subcellular location">
    <subcellularLocation>
        <location evidence="5 7">Cytoplasm</location>
    </subcellularLocation>
</comment>
<feature type="binding site" evidence="5">
    <location>
        <position position="101"/>
    </location>
    <ligand>
        <name>AMP</name>
        <dbReference type="ChEBI" id="CHEBI:456215"/>
    </ligand>
</feature>
<dbReference type="InterPro" id="IPR027417">
    <property type="entry name" value="P-loop_NTPase"/>
</dbReference>
<keyword evidence="1 5" id="KW-0808">Transferase</keyword>
<dbReference type="OrthoDB" id="9805030at2"/>
<dbReference type="Proteomes" id="UP000031594">
    <property type="component" value="Unassembled WGS sequence"/>
</dbReference>
<comment type="pathway">
    <text evidence="5">Purine metabolism; AMP biosynthesis via salvage pathway; AMP from ADP: step 1/1.</text>
</comment>
<name>A0A0C1V389_9BACT</name>
<organism evidence="9 11">
    <name type="scientific">Methylacidiphilum kamchatkense Kam1</name>
    <dbReference type="NCBI Taxonomy" id="1202785"/>
    <lineage>
        <taxon>Bacteria</taxon>
        <taxon>Pseudomonadati</taxon>
        <taxon>Verrucomicrobiota</taxon>
        <taxon>Methylacidiphilae</taxon>
        <taxon>Methylacidiphilales</taxon>
        <taxon>Methylacidiphilaceae</taxon>
        <taxon>Methylacidiphilum (ex Ratnadevi et al. 2023)</taxon>
    </lineage>
</organism>
<sequence length="190" mass="21889">MKYKSLLLIGAPGSGKGTQGKILGTIPGFFHFSSGELFRSVDRNSAIGKTFLEYSSKGLLVPDDITIQLFNSYIDQMISEGRFRPKVDYLVLDGLPRNVRQWHILSEKVEILFVYHLYCSDRSILVSRLKGRAVQDHRVDDTEEVIRKRFEIYERETKPLLQLFSPNQLKEIDCSALPYQVLRRILEPLP</sequence>
<dbReference type="GO" id="GO:0044209">
    <property type="term" value="P:AMP salvage"/>
    <property type="evidence" value="ECO:0007669"/>
    <property type="project" value="UniProtKB-UniRule"/>
</dbReference>
<dbReference type="EC" id="2.7.4.3" evidence="5 7"/>
<dbReference type="EMBL" id="CP037899">
    <property type="protein sequence ID" value="QDQ42134.1"/>
    <property type="molecule type" value="Genomic_DNA"/>
</dbReference>
<reference evidence="9" key="2">
    <citation type="journal article" date="2019" name="BMC Genomics">
        <title>Complete genome sequence analysis of the thermoacidophilic verrucomicrobial methanotroph 'Candidatus Methylacidiphilum kamchatkense' strain Kam1 and comparison with its closest relatives.</title>
        <authorList>
            <person name="Kruse T."/>
            <person name="Ratnadevi C.M."/>
            <person name="Erikstad H.A."/>
            <person name="Birkeland N.K."/>
        </authorList>
    </citation>
    <scope>NUCLEOTIDE SEQUENCE</scope>
    <source>
        <strain evidence="9">Kam1</strain>
    </source>
</reference>
<evidence type="ECO:0000313" key="8">
    <source>
        <dbReference type="EMBL" id="KIE58175.1"/>
    </source>
</evidence>
<dbReference type="InterPro" id="IPR000850">
    <property type="entry name" value="Adenylat/UMP-CMP_kin"/>
</dbReference>
<evidence type="ECO:0000313" key="11">
    <source>
        <dbReference type="Proteomes" id="UP000315925"/>
    </source>
</evidence>
<keyword evidence="5 7" id="KW-0067">ATP-binding</keyword>
<gene>
    <name evidence="5" type="primary">adk</name>
    <name evidence="8" type="ORF">A946_08280</name>
    <name evidence="9" type="ORF">kam1_894</name>
</gene>
<evidence type="ECO:0000256" key="4">
    <source>
        <dbReference type="ARBA" id="ARBA00022777"/>
    </source>
</evidence>
<dbReference type="Pfam" id="PF00406">
    <property type="entry name" value="ADK"/>
    <property type="match status" value="1"/>
</dbReference>
<evidence type="ECO:0000256" key="2">
    <source>
        <dbReference type="ARBA" id="ARBA00022727"/>
    </source>
</evidence>
<feature type="binding site" evidence="5">
    <location>
        <begin position="59"/>
        <end position="61"/>
    </location>
    <ligand>
        <name>AMP</name>
        <dbReference type="ChEBI" id="CHEBI:456215"/>
    </ligand>
</feature>
<keyword evidence="5" id="KW-0963">Cytoplasm</keyword>
<dbReference type="GO" id="GO:0004017">
    <property type="term" value="F:AMP kinase activity"/>
    <property type="evidence" value="ECO:0007669"/>
    <property type="project" value="UniProtKB-UniRule"/>
</dbReference>
<dbReference type="EMBL" id="JQNX01000006">
    <property type="protein sequence ID" value="KIE58175.1"/>
    <property type="molecule type" value="Genomic_DNA"/>
</dbReference>
<dbReference type="AlphaFoldDB" id="A0A0C1V389"/>
<keyword evidence="3 5" id="KW-0547">Nucleotide-binding</keyword>
<comment type="catalytic activity">
    <reaction evidence="5 7">
        <text>AMP + ATP = 2 ADP</text>
        <dbReference type="Rhea" id="RHEA:12973"/>
        <dbReference type="ChEBI" id="CHEBI:30616"/>
        <dbReference type="ChEBI" id="CHEBI:456215"/>
        <dbReference type="ChEBI" id="CHEBI:456216"/>
        <dbReference type="EC" id="2.7.4.3"/>
    </reaction>
</comment>
<comment type="function">
    <text evidence="5">Catalyzes the reversible transfer of the terminal phosphate group between ATP and AMP. Plays an important role in cellular energy homeostasis and in adenine nucleotide metabolism.</text>
</comment>
<feature type="binding site" evidence="5">
    <location>
        <position position="132"/>
    </location>
    <ligand>
        <name>ATP</name>
        <dbReference type="ChEBI" id="CHEBI:30616"/>
    </ligand>
</feature>
<dbReference type="Proteomes" id="UP000315925">
    <property type="component" value="Chromosome"/>
</dbReference>
<comment type="subunit">
    <text evidence="5 7">Monomer.</text>
</comment>
<keyword evidence="4 5" id="KW-0418">Kinase</keyword>
<evidence type="ECO:0000313" key="10">
    <source>
        <dbReference type="Proteomes" id="UP000031594"/>
    </source>
</evidence>
<dbReference type="PANTHER" id="PTHR23359">
    <property type="entry name" value="NUCLEOTIDE KINASE"/>
    <property type="match status" value="1"/>
</dbReference>
<dbReference type="CDD" id="cd01428">
    <property type="entry name" value="ADK"/>
    <property type="match status" value="1"/>
</dbReference>
<evidence type="ECO:0000256" key="1">
    <source>
        <dbReference type="ARBA" id="ARBA00022679"/>
    </source>
</evidence>